<dbReference type="Proteomes" id="UP000297465">
    <property type="component" value="Unassembled WGS sequence"/>
</dbReference>
<proteinExistence type="predicted"/>
<dbReference type="EMBL" id="RQFO01000009">
    <property type="protein sequence ID" value="TGL03929.1"/>
    <property type="molecule type" value="Genomic_DNA"/>
</dbReference>
<keyword evidence="1" id="KW-0812">Transmembrane</keyword>
<organism evidence="2 3">
    <name type="scientific">Leptospira montravelensis</name>
    <dbReference type="NCBI Taxonomy" id="2484961"/>
    <lineage>
        <taxon>Bacteria</taxon>
        <taxon>Pseudomonadati</taxon>
        <taxon>Spirochaetota</taxon>
        <taxon>Spirochaetia</taxon>
        <taxon>Leptospirales</taxon>
        <taxon>Leptospiraceae</taxon>
        <taxon>Leptospira</taxon>
    </lineage>
</organism>
<dbReference type="NCBIfam" id="NF047440">
    <property type="entry name" value="LA3751_2_3_fam"/>
    <property type="match status" value="1"/>
</dbReference>
<sequence>MLKRPGNTFIVTIAISLLLLLIQFLIRVDSYFLSDPLVKMIQTISLWKQGWATESILYPAKEMDPDFLLSPLNEGFVFLNNNRLIGQYPIALTFLYSLFGFLPFSILPYFNIIFLFIFLRLLVKNSIQIPTLILVSLGTVVFPLLIDFSENGPFILLTGYGYIFLMKAFLTDKKQDWILGNLFLGISLWFRLEGVLFFISIQISIGFIQVFIKKESILQNLNPVRFLLFAVILSLFLLWNTYSYSHPLGTRHLTNFGNFDRTIFDQIKIFLSMVFTYPRPNGWSLGFFLQSPIFIYSILKLSKVQIIKDKTLLFHLLIVIFYFLIAGLTSPNDGITLTGRYLVVTIFPLTFILNDQMNELKKNKWILYPIYTWMFLFSFLVIAIFYFSSIELKKLRTELKTFNSSLFVTTNELLSGGFGLELIDKKVICIRRDDLLDYFSTNLNKTSPKEFTILTIGKETNTNKEERNRFASLIVSSEQLGYNCSKEEHTARILGRTCIRTNQK</sequence>
<feature type="transmembrane region" description="Helical" evidence="1">
    <location>
        <begin position="282"/>
        <end position="299"/>
    </location>
</feature>
<feature type="transmembrane region" description="Helical" evidence="1">
    <location>
        <begin position="127"/>
        <end position="146"/>
    </location>
</feature>
<keyword evidence="1" id="KW-1133">Transmembrane helix</keyword>
<dbReference type="RefSeq" id="WP_135574775.1">
    <property type="nucleotide sequence ID" value="NZ_RQFN01000031.1"/>
</dbReference>
<feature type="transmembrane region" description="Helical" evidence="1">
    <location>
        <begin position="190"/>
        <end position="212"/>
    </location>
</feature>
<name>A0ABY2LSG8_9LEPT</name>
<gene>
    <name evidence="2" type="ORF">EHQ31_07455</name>
</gene>
<feature type="transmembrane region" description="Helical" evidence="1">
    <location>
        <begin position="335"/>
        <end position="353"/>
    </location>
</feature>
<feature type="transmembrane region" description="Helical" evidence="1">
    <location>
        <begin position="93"/>
        <end position="121"/>
    </location>
</feature>
<evidence type="ECO:0000313" key="3">
    <source>
        <dbReference type="Proteomes" id="UP000297465"/>
    </source>
</evidence>
<keyword evidence="2" id="KW-0328">Glycosyltransferase</keyword>
<comment type="caution">
    <text evidence="2">The sequence shown here is derived from an EMBL/GenBank/DDBJ whole genome shotgun (WGS) entry which is preliminary data.</text>
</comment>
<accession>A0ABY2LSG8</accession>
<keyword evidence="3" id="KW-1185">Reference proteome</keyword>
<feature type="transmembrane region" description="Helical" evidence="1">
    <location>
        <begin position="311"/>
        <end position="329"/>
    </location>
</feature>
<keyword evidence="1" id="KW-0472">Membrane</keyword>
<feature type="transmembrane region" description="Helical" evidence="1">
    <location>
        <begin position="224"/>
        <end position="242"/>
    </location>
</feature>
<feature type="transmembrane region" description="Helical" evidence="1">
    <location>
        <begin position="6"/>
        <end position="26"/>
    </location>
</feature>
<keyword evidence="2" id="KW-0808">Transferase</keyword>
<evidence type="ECO:0000313" key="2">
    <source>
        <dbReference type="EMBL" id="TGL03929.1"/>
    </source>
</evidence>
<feature type="transmembrane region" description="Helical" evidence="1">
    <location>
        <begin position="365"/>
        <end position="387"/>
    </location>
</feature>
<evidence type="ECO:0000256" key="1">
    <source>
        <dbReference type="SAM" id="Phobius"/>
    </source>
</evidence>
<dbReference type="InterPro" id="IPR059217">
    <property type="entry name" value="LA3751_2-like"/>
</dbReference>
<dbReference type="GO" id="GO:0016757">
    <property type="term" value="F:glycosyltransferase activity"/>
    <property type="evidence" value="ECO:0007669"/>
    <property type="project" value="UniProtKB-KW"/>
</dbReference>
<reference evidence="3" key="1">
    <citation type="journal article" date="2019" name="PLoS Negl. Trop. Dis.">
        <title>Revisiting the worldwide diversity of Leptospira species in the environment.</title>
        <authorList>
            <person name="Vincent A.T."/>
            <person name="Schiettekatte O."/>
            <person name="Bourhy P."/>
            <person name="Veyrier F.J."/>
            <person name="Picardeau M."/>
        </authorList>
    </citation>
    <scope>NUCLEOTIDE SEQUENCE [LARGE SCALE GENOMIC DNA]</scope>
    <source>
        <strain evidence="3">201800278</strain>
    </source>
</reference>
<protein>
    <submittedName>
        <fullName evidence="2">Dolichyl-phosphate-mannose-protein mannosyltransferase</fullName>
    </submittedName>
</protein>